<evidence type="ECO:0000256" key="2">
    <source>
        <dbReference type="SAM" id="MobiDB-lite"/>
    </source>
</evidence>
<sequence length="326" mass="35758">MDSGTYLQELLAANKERRDAVQAATQVRLALANEQQRHTALIRRYSVETAKAVGLQAELRELKAENVRLQILLKTGPPDRPAAMRPVLTPASLEKRGSTALGEDPAGPHKRSRLRAEPSRRTTPVARTTFDLTQTPPHATPTPVGHATSRTTVTESVMSESLTPTSFTNRSISPSPGLTHGVYIFVGNPNMPKIIEIPIKKVPTAVLGAVLEIVNSAGTPETVRKVFKGTCIRQHKRGMATDNYFDDFTGTFIPEVACKDCTFSCHLCVRRAGGSSYDVILAPLAKEFRESATEDSIDWYITRTQLIRPRTNLFGKTARGKISDVL</sequence>
<reference evidence="3" key="1">
    <citation type="submission" date="2023-04" db="EMBL/GenBank/DDBJ databases">
        <title>Black Yeasts Isolated from many extreme environments.</title>
        <authorList>
            <person name="Coleine C."/>
            <person name="Stajich J.E."/>
            <person name="Selbmann L."/>
        </authorList>
    </citation>
    <scope>NUCLEOTIDE SEQUENCE</scope>
    <source>
        <strain evidence="3">CCFEE 5312</strain>
    </source>
</reference>
<protein>
    <submittedName>
        <fullName evidence="3">Uncharacterized protein</fullName>
    </submittedName>
</protein>
<dbReference type="AlphaFoldDB" id="A0AAJ0G4R3"/>
<evidence type="ECO:0000313" key="4">
    <source>
        <dbReference type="Proteomes" id="UP001271007"/>
    </source>
</evidence>
<evidence type="ECO:0000256" key="1">
    <source>
        <dbReference type="SAM" id="Coils"/>
    </source>
</evidence>
<evidence type="ECO:0000313" key="3">
    <source>
        <dbReference type="EMBL" id="KAK3047632.1"/>
    </source>
</evidence>
<gene>
    <name evidence="3" type="ORF">LTR09_011016</name>
</gene>
<accession>A0AAJ0G4R3</accession>
<organism evidence="3 4">
    <name type="scientific">Extremus antarcticus</name>
    <dbReference type="NCBI Taxonomy" id="702011"/>
    <lineage>
        <taxon>Eukaryota</taxon>
        <taxon>Fungi</taxon>
        <taxon>Dikarya</taxon>
        <taxon>Ascomycota</taxon>
        <taxon>Pezizomycotina</taxon>
        <taxon>Dothideomycetes</taxon>
        <taxon>Dothideomycetidae</taxon>
        <taxon>Mycosphaerellales</taxon>
        <taxon>Extremaceae</taxon>
        <taxon>Extremus</taxon>
    </lineage>
</organism>
<keyword evidence="1" id="KW-0175">Coiled coil</keyword>
<feature type="coiled-coil region" evidence="1">
    <location>
        <begin position="45"/>
        <end position="72"/>
    </location>
</feature>
<feature type="region of interest" description="Disordered" evidence="2">
    <location>
        <begin position="90"/>
        <end position="150"/>
    </location>
</feature>
<comment type="caution">
    <text evidence="3">The sequence shown here is derived from an EMBL/GenBank/DDBJ whole genome shotgun (WGS) entry which is preliminary data.</text>
</comment>
<keyword evidence="4" id="KW-1185">Reference proteome</keyword>
<name>A0AAJ0G4R3_9PEZI</name>
<dbReference type="EMBL" id="JAWDJX010000059">
    <property type="protein sequence ID" value="KAK3047632.1"/>
    <property type="molecule type" value="Genomic_DNA"/>
</dbReference>
<proteinExistence type="predicted"/>
<dbReference type="Proteomes" id="UP001271007">
    <property type="component" value="Unassembled WGS sequence"/>
</dbReference>
<feature type="compositionally biased region" description="Polar residues" evidence="2">
    <location>
        <begin position="121"/>
        <end position="137"/>
    </location>
</feature>